<feature type="non-terminal residue" evidence="5">
    <location>
        <position position="1"/>
    </location>
</feature>
<keyword evidence="2 4" id="KW-1133">Transmembrane helix</keyword>
<dbReference type="AlphaFoldDB" id="A0A813N3E6"/>
<proteinExistence type="predicted"/>
<keyword evidence="1 4" id="KW-0812">Transmembrane</keyword>
<accession>A0A813N3E6</accession>
<dbReference type="Proteomes" id="UP000663879">
    <property type="component" value="Unassembled WGS sequence"/>
</dbReference>
<evidence type="ECO:0000256" key="4">
    <source>
        <dbReference type="SAM" id="Phobius"/>
    </source>
</evidence>
<sequence length="104" mass="12062">MTEITDKKENEENKNLVPFWKLFRYATFHDWLMIVIGSLGSIGSGISFPIMLLFFSNIIDSFTEYGTYTNCNLTMENDLSNYSNMTSNQTFNLYDKMVDQAINL</sequence>
<protein>
    <submittedName>
        <fullName evidence="5">Uncharacterized protein</fullName>
    </submittedName>
</protein>
<evidence type="ECO:0000256" key="2">
    <source>
        <dbReference type="ARBA" id="ARBA00022989"/>
    </source>
</evidence>
<evidence type="ECO:0000313" key="5">
    <source>
        <dbReference type="EMBL" id="CAF0726774.1"/>
    </source>
</evidence>
<gene>
    <name evidence="5" type="ORF">OXX778_LOCUS2567</name>
</gene>
<dbReference type="SUPFAM" id="SSF90123">
    <property type="entry name" value="ABC transporter transmembrane region"/>
    <property type="match status" value="1"/>
</dbReference>
<evidence type="ECO:0000313" key="6">
    <source>
        <dbReference type="Proteomes" id="UP000663879"/>
    </source>
</evidence>
<reference evidence="5" key="1">
    <citation type="submission" date="2021-02" db="EMBL/GenBank/DDBJ databases">
        <authorList>
            <person name="Nowell W R."/>
        </authorList>
    </citation>
    <scope>NUCLEOTIDE SEQUENCE</scope>
    <source>
        <strain evidence="5">Ploen Becks lab</strain>
    </source>
</reference>
<dbReference type="GO" id="GO:0005524">
    <property type="term" value="F:ATP binding"/>
    <property type="evidence" value="ECO:0007669"/>
    <property type="project" value="InterPro"/>
</dbReference>
<name>A0A813N3E6_9BILA</name>
<keyword evidence="3 4" id="KW-0472">Membrane</keyword>
<organism evidence="5 6">
    <name type="scientific">Brachionus calyciflorus</name>
    <dbReference type="NCBI Taxonomy" id="104777"/>
    <lineage>
        <taxon>Eukaryota</taxon>
        <taxon>Metazoa</taxon>
        <taxon>Spiralia</taxon>
        <taxon>Gnathifera</taxon>
        <taxon>Rotifera</taxon>
        <taxon>Eurotatoria</taxon>
        <taxon>Monogononta</taxon>
        <taxon>Pseudotrocha</taxon>
        <taxon>Ploima</taxon>
        <taxon>Brachionidae</taxon>
        <taxon>Brachionus</taxon>
    </lineage>
</organism>
<keyword evidence="6" id="KW-1185">Reference proteome</keyword>
<evidence type="ECO:0000256" key="1">
    <source>
        <dbReference type="ARBA" id="ARBA00022692"/>
    </source>
</evidence>
<dbReference type="EMBL" id="CAJNOC010000204">
    <property type="protein sequence ID" value="CAF0726774.1"/>
    <property type="molecule type" value="Genomic_DNA"/>
</dbReference>
<feature type="transmembrane region" description="Helical" evidence="4">
    <location>
        <begin position="31"/>
        <end position="55"/>
    </location>
</feature>
<comment type="caution">
    <text evidence="5">The sequence shown here is derived from an EMBL/GenBank/DDBJ whole genome shotgun (WGS) entry which is preliminary data.</text>
</comment>
<dbReference type="Gene3D" id="1.20.1560.10">
    <property type="entry name" value="ABC transporter type 1, transmembrane domain"/>
    <property type="match status" value="1"/>
</dbReference>
<evidence type="ECO:0000256" key="3">
    <source>
        <dbReference type="ARBA" id="ARBA00023136"/>
    </source>
</evidence>
<dbReference type="InterPro" id="IPR036640">
    <property type="entry name" value="ABC1_TM_sf"/>
</dbReference>
<dbReference type="GO" id="GO:0016020">
    <property type="term" value="C:membrane"/>
    <property type="evidence" value="ECO:0007669"/>
    <property type="project" value="InterPro"/>
</dbReference>